<dbReference type="SUPFAM" id="SSF55729">
    <property type="entry name" value="Acyl-CoA N-acyltransferases (Nat)"/>
    <property type="match status" value="1"/>
</dbReference>
<feature type="domain" description="N-acetyltransferase" evidence="2">
    <location>
        <begin position="30"/>
        <end position="199"/>
    </location>
</feature>
<dbReference type="PANTHER" id="PTHR43415:SF3">
    <property type="entry name" value="GNAT-FAMILY ACETYLTRANSFERASE"/>
    <property type="match status" value="1"/>
</dbReference>
<accession>A0ABP8JTX5</accession>
<organism evidence="3 4">
    <name type="scientific">Ornithinibacter aureus</name>
    <dbReference type="NCBI Taxonomy" id="622664"/>
    <lineage>
        <taxon>Bacteria</taxon>
        <taxon>Bacillati</taxon>
        <taxon>Actinomycetota</taxon>
        <taxon>Actinomycetes</taxon>
        <taxon>Micrococcales</taxon>
        <taxon>Intrasporangiaceae</taxon>
        <taxon>Ornithinibacter</taxon>
    </lineage>
</organism>
<protein>
    <submittedName>
        <fullName evidence="3">GNAT family protein</fullName>
    </submittedName>
</protein>
<evidence type="ECO:0000313" key="3">
    <source>
        <dbReference type="EMBL" id="GAA4396002.1"/>
    </source>
</evidence>
<keyword evidence="4" id="KW-1185">Reference proteome</keyword>
<evidence type="ECO:0000259" key="2">
    <source>
        <dbReference type="PROSITE" id="PS51186"/>
    </source>
</evidence>
<dbReference type="EMBL" id="BAABFX010000026">
    <property type="protein sequence ID" value="GAA4396002.1"/>
    <property type="molecule type" value="Genomic_DNA"/>
</dbReference>
<dbReference type="Gene3D" id="3.40.630.30">
    <property type="match status" value="1"/>
</dbReference>
<reference evidence="4" key="1">
    <citation type="journal article" date="2019" name="Int. J. Syst. Evol. Microbiol.">
        <title>The Global Catalogue of Microorganisms (GCM) 10K type strain sequencing project: providing services to taxonomists for standard genome sequencing and annotation.</title>
        <authorList>
            <consortium name="The Broad Institute Genomics Platform"/>
            <consortium name="The Broad Institute Genome Sequencing Center for Infectious Disease"/>
            <person name="Wu L."/>
            <person name="Ma J."/>
        </authorList>
    </citation>
    <scope>NUCLEOTIDE SEQUENCE [LARGE SCALE GENOMIC DNA]</scope>
    <source>
        <strain evidence="4">JCM 17738</strain>
    </source>
</reference>
<dbReference type="PANTHER" id="PTHR43415">
    <property type="entry name" value="SPERMIDINE N(1)-ACETYLTRANSFERASE"/>
    <property type="match status" value="1"/>
</dbReference>
<evidence type="ECO:0000256" key="1">
    <source>
        <dbReference type="SAM" id="MobiDB-lite"/>
    </source>
</evidence>
<gene>
    <name evidence="3" type="ORF">GCM10023153_18550</name>
</gene>
<comment type="caution">
    <text evidence="3">The sequence shown here is derived from an EMBL/GenBank/DDBJ whole genome shotgun (WGS) entry which is preliminary data.</text>
</comment>
<evidence type="ECO:0000313" key="4">
    <source>
        <dbReference type="Proteomes" id="UP001500390"/>
    </source>
</evidence>
<dbReference type="Pfam" id="PF13302">
    <property type="entry name" value="Acetyltransf_3"/>
    <property type="match status" value="1"/>
</dbReference>
<dbReference type="InterPro" id="IPR000182">
    <property type="entry name" value="GNAT_dom"/>
</dbReference>
<dbReference type="RefSeq" id="WP_211675417.1">
    <property type="nucleotide sequence ID" value="NZ_BAABFX010000026.1"/>
</dbReference>
<dbReference type="PROSITE" id="PS51186">
    <property type="entry name" value="GNAT"/>
    <property type="match status" value="1"/>
</dbReference>
<proteinExistence type="predicted"/>
<feature type="region of interest" description="Disordered" evidence="1">
    <location>
        <begin position="1"/>
        <end position="26"/>
    </location>
</feature>
<sequence>MSRTSLSDPDPAPGPAPDFATKPTLRGQHVTLRPMTGEDAEAMAQILSDPKVRLLTGSVETTAQAHEPWPLDDTLVQWYSSRPDQDDRLDLAIEDEAGTLVGEVVLNDYDPQERTCNLRVLIGPAGRDRGLGTEAVALTTSYGIRDLGLTRITLEVLDTNPRGRRVYEKVGYRPSGHRDQAAVLDGQDIGALDMSVDADTWPGYPA</sequence>
<dbReference type="InterPro" id="IPR016181">
    <property type="entry name" value="Acyl_CoA_acyltransferase"/>
</dbReference>
<name>A0ABP8JTX5_9MICO</name>
<dbReference type="Proteomes" id="UP001500390">
    <property type="component" value="Unassembled WGS sequence"/>
</dbReference>